<name>A0A9N9TFT1_DIABA</name>
<evidence type="ECO:0000256" key="1">
    <source>
        <dbReference type="SAM" id="MobiDB-lite"/>
    </source>
</evidence>
<evidence type="ECO:0000313" key="3">
    <source>
        <dbReference type="Proteomes" id="UP001153709"/>
    </source>
</evidence>
<dbReference type="EMBL" id="OU898284">
    <property type="protein sequence ID" value="CAG9840675.1"/>
    <property type="molecule type" value="Genomic_DNA"/>
</dbReference>
<dbReference type="AlphaFoldDB" id="A0A9N9TFT1"/>
<keyword evidence="3" id="KW-1185">Reference proteome</keyword>
<proteinExistence type="predicted"/>
<organism evidence="2 3">
    <name type="scientific">Diabrotica balteata</name>
    <name type="common">Banded cucumber beetle</name>
    <dbReference type="NCBI Taxonomy" id="107213"/>
    <lineage>
        <taxon>Eukaryota</taxon>
        <taxon>Metazoa</taxon>
        <taxon>Ecdysozoa</taxon>
        <taxon>Arthropoda</taxon>
        <taxon>Hexapoda</taxon>
        <taxon>Insecta</taxon>
        <taxon>Pterygota</taxon>
        <taxon>Neoptera</taxon>
        <taxon>Endopterygota</taxon>
        <taxon>Coleoptera</taxon>
        <taxon>Polyphaga</taxon>
        <taxon>Cucujiformia</taxon>
        <taxon>Chrysomeloidea</taxon>
        <taxon>Chrysomelidae</taxon>
        <taxon>Galerucinae</taxon>
        <taxon>Diabroticina</taxon>
        <taxon>Diabroticites</taxon>
        <taxon>Diabrotica</taxon>
    </lineage>
</organism>
<dbReference type="Proteomes" id="UP001153709">
    <property type="component" value="Chromosome 9"/>
</dbReference>
<sequence length="274" mass="30294">MLNIDISCNENFNISQNTTSEIPKETEYITTTTTDESMNLFSNDATLYCHPNQMVNVVGASTSGNPINEENPNHKLSTEVLKNVSNISPLLGTENKCNLSEVLKNVSNISPLLGTENNNIDASDGTVLIDATINTDGTLDSNDEPSTLYSNICSPTPQDNIPDHNYAIDEFLSPRSSREPTMQTNRKKRRVQSEQESIAGMTKAVAILVQTYRKSKEVLTEKPQTPDATDNLFQFCAARVKQIICSIVPTNVETKVSFVSKSTFLPSNQHIFRI</sequence>
<accession>A0A9N9TFT1</accession>
<feature type="region of interest" description="Disordered" evidence="1">
    <location>
        <begin position="176"/>
        <end position="195"/>
    </location>
</feature>
<evidence type="ECO:0000313" key="2">
    <source>
        <dbReference type="EMBL" id="CAG9840675.1"/>
    </source>
</evidence>
<protein>
    <submittedName>
        <fullName evidence="2">Uncharacterized protein</fullName>
    </submittedName>
</protein>
<reference evidence="2" key="1">
    <citation type="submission" date="2022-01" db="EMBL/GenBank/DDBJ databases">
        <authorList>
            <person name="King R."/>
        </authorList>
    </citation>
    <scope>NUCLEOTIDE SEQUENCE</scope>
</reference>
<gene>
    <name evidence="2" type="ORF">DIABBA_LOCUS13299</name>
</gene>